<dbReference type="Gene3D" id="3.40.50.1820">
    <property type="entry name" value="alpha/beta hydrolase"/>
    <property type="match status" value="1"/>
</dbReference>
<dbReference type="InterPro" id="IPR045889">
    <property type="entry name" value="MES/HNL"/>
</dbReference>
<evidence type="ECO:0000256" key="1">
    <source>
        <dbReference type="ARBA" id="ARBA00022801"/>
    </source>
</evidence>
<comment type="caution">
    <text evidence="4">The sequence shown here is derived from an EMBL/GenBank/DDBJ whole genome shotgun (WGS) entry which is preliminary data.</text>
</comment>
<dbReference type="AlphaFoldDB" id="A0A8T0WH86"/>
<accession>A0A8T0WH86</accession>
<dbReference type="GO" id="GO:0080031">
    <property type="term" value="F:methyl salicylate esterase activity"/>
    <property type="evidence" value="ECO:0007669"/>
    <property type="project" value="TreeGrafter"/>
</dbReference>
<organism evidence="4 5">
    <name type="scientific">Panicum virgatum</name>
    <name type="common">Blackwell switchgrass</name>
    <dbReference type="NCBI Taxonomy" id="38727"/>
    <lineage>
        <taxon>Eukaryota</taxon>
        <taxon>Viridiplantae</taxon>
        <taxon>Streptophyta</taxon>
        <taxon>Embryophyta</taxon>
        <taxon>Tracheophyta</taxon>
        <taxon>Spermatophyta</taxon>
        <taxon>Magnoliopsida</taxon>
        <taxon>Liliopsida</taxon>
        <taxon>Poales</taxon>
        <taxon>Poaceae</taxon>
        <taxon>PACMAD clade</taxon>
        <taxon>Panicoideae</taxon>
        <taxon>Panicodae</taxon>
        <taxon>Paniceae</taxon>
        <taxon>Panicinae</taxon>
        <taxon>Panicum</taxon>
        <taxon>Panicum sect. Hiantes</taxon>
    </lineage>
</organism>
<name>A0A8T0WH86_PANVG</name>
<dbReference type="GO" id="GO:0009696">
    <property type="term" value="P:salicylic acid metabolic process"/>
    <property type="evidence" value="ECO:0007669"/>
    <property type="project" value="TreeGrafter"/>
</dbReference>
<dbReference type="OrthoDB" id="1263307at2759"/>
<dbReference type="PANTHER" id="PTHR10992">
    <property type="entry name" value="METHYLESTERASE FAMILY MEMBER"/>
    <property type="match status" value="1"/>
</dbReference>
<dbReference type="EMBL" id="CM029039">
    <property type="protein sequence ID" value="KAG2646685.1"/>
    <property type="molecule type" value="Genomic_DNA"/>
</dbReference>
<keyword evidence="5" id="KW-1185">Reference proteome</keyword>
<dbReference type="PANTHER" id="PTHR10992:SF872">
    <property type="entry name" value="METHYLESTERASE 11, CHLOROPLASTIC-RELATED"/>
    <property type="match status" value="1"/>
</dbReference>
<dbReference type="GO" id="GO:0080030">
    <property type="term" value="F:methyl indole-3-acetate esterase activity"/>
    <property type="evidence" value="ECO:0007669"/>
    <property type="project" value="TreeGrafter"/>
</dbReference>
<evidence type="ECO:0000313" key="5">
    <source>
        <dbReference type="Proteomes" id="UP000823388"/>
    </source>
</evidence>
<dbReference type="InterPro" id="IPR029058">
    <property type="entry name" value="AB_hydrolase_fold"/>
</dbReference>
<dbReference type="SUPFAM" id="SSF53474">
    <property type="entry name" value="alpha/beta-Hydrolases"/>
    <property type="match status" value="1"/>
</dbReference>
<reference evidence="4" key="1">
    <citation type="submission" date="2020-05" db="EMBL/GenBank/DDBJ databases">
        <title>WGS assembly of Panicum virgatum.</title>
        <authorList>
            <person name="Lovell J.T."/>
            <person name="Jenkins J."/>
            <person name="Shu S."/>
            <person name="Juenger T.E."/>
            <person name="Schmutz J."/>
        </authorList>
    </citation>
    <scope>NUCLEOTIDE SEQUENCE</scope>
    <source>
        <strain evidence="4">AP13</strain>
    </source>
</reference>
<dbReference type="FunFam" id="3.40.50.1820:FF:000025">
    <property type="entry name" value="putative methylesterase 11, chloroplastic"/>
    <property type="match status" value="1"/>
</dbReference>
<dbReference type="GO" id="GO:0009694">
    <property type="term" value="P:jasmonic acid metabolic process"/>
    <property type="evidence" value="ECO:0007669"/>
    <property type="project" value="TreeGrafter"/>
</dbReference>
<evidence type="ECO:0000313" key="4">
    <source>
        <dbReference type="EMBL" id="KAG2646685.1"/>
    </source>
</evidence>
<dbReference type="Proteomes" id="UP000823388">
    <property type="component" value="Chromosome 2K"/>
</dbReference>
<feature type="compositionally biased region" description="Gly residues" evidence="2">
    <location>
        <begin position="31"/>
        <end position="41"/>
    </location>
</feature>
<evidence type="ECO:0000259" key="3">
    <source>
        <dbReference type="Pfam" id="PF12697"/>
    </source>
</evidence>
<feature type="region of interest" description="Disordered" evidence="2">
    <location>
        <begin position="80"/>
        <end position="108"/>
    </location>
</feature>
<sequence length="381" mass="40595">MGSLVSCMSDPCPSASPPPQAKRRSSTSSRGRGGGGGGGGRDSAKATMAIDEEALATAAALVLGQRGAVGAFERSASVRCAAKRQGQGPPLPRSSSTRPRSLAEPELQPQHLLAKDLNTKDLETNIIVLVHGGGFGAWCWYKTISLLEDSGFKVNAIDLTGSGIHSYDTNKISSLSEYSEPLTSYLKGLGDAQKVILVGHDFGGACISYAMEMFPSKVAKAVFLCAAMLTNGHSALGMFQQQMDTNGTLQKAQEFIYSNGKDRPPTAINIDKALLRDLLFNQSPSKDVSLASVSMRPIPFAPLLEKLVLTAENYGSVRRFYVETTEDNAIPLPLQQSMCGTNPPEKVLRLKGADHAPFFSKPQALHKTLVEIATMPPVQAS</sequence>
<dbReference type="GO" id="GO:0080032">
    <property type="term" value="F:methyl jasmonate esterase activity"/>
    <property type="evidence" value="ECO:0007669"/>
    <property type="project" value="TreeGrafter"/>
</dbReference>
<gene>
    <name evidence="4" type="ORF">PVAP13_2KG066505</name>
</gene>
<evidence type="ECO:0000256" key="2">
    <source>
        <dbReference type="SAM" id="MobiDB-lite"/>
    </source>
</evidence>
<dbReference type="Pfam" id="PF12697">
    <property type="entry name" value="Abhydrolase_6"/>
    <property type="match status" value="1"/>
</dbReference>
<feature type="domain" description="AB hydrolase-1" evidence="3">
    <location>
        <begin position="127"/>
        <end position="365"/>
    </location>
</feature>
<protein>
    <recommendedName>
        <fullName evidence="3">AB hydrolase-1 domain-containing protein</fullName>
    </recommendedName>
</protein>
<proteinExistence type="predicted"/>
<feature type="compositionally biased region" description="Low complexity" evidence="2">
    <location>
        <begin position="93"/>
        <end position="102"/>
    </location>
</feature>
<dbReference type="InterPro" id="IPR000073">
    <property type="entry name" value="AB_hydrolase_1"/>
</dbReference>
<feature type="region of interest" description="Disordered" evidence="2">
    <location>
        <begin position="1"/>
        <end position="45"/>
    </location>
</feature>
<keyword evidence="1" id="KW-0378">Hydrolase</keyword>